<dbReference type="InterPro" id="IPR005546">
    <property type="entry name" value="Autotransporte_beta"/>
</dbReference>
<evidence type="ECO:0000313" key="5">
    <source>
        <dbReference type="Proteomes" id="UP000515873"/>
    </source>
</evidence>
<accession>A0A7G8Q4Y9</accession>
<dbReference type="Pfam" id="PF13018">
    <property type="entry name" value="ESPR"/>
    <property type="match status" value="1"/>
</dbReference>
<name>A0A7G8Q4Y9_9GAMM</name>
<feature type="domain" description="Autotransporter" evidence="3">
    <location>
        <begin position="2846"/>
        <end position="3122"/>
    </location>
</feature>
<gene>
    <name evidence="4" type="ORF">H8F01_01315</name>
</gene>
<feature type="region of interest" description="Disordered" evidence="2">
    <location>
        <begin position="149"/>
        <end position="169"/>
    </location>
</feature>
<dbReference type="InterPro" id="IPR024973">
    <property type="entry name" value="ESPR"/>
</dbReference>
<reference evidence="4 5" key="1">
    <citation type="submission" date="2020-08" db="EMBL/GenBank/DDBJ databases">
        <title>Dyella sp. G9 isolated from forest soil.</title>
        <authorList>
            <person name="Fu J."/>
            <person name="Qiu L."/>
        </authorList>
    </citation>
    <scope>NUCLEOTIDE SEQUENCE [LARGE SCALE GENOMIC DNA]</scope>
    <source>
        <strain evidence="4 5">G9</strain>
    </source>
</reference>
<organism evidence="4 5">
    <name type="scientific">Dyella telluris</name>
    <dbReference type="NCBI Taxonomy" id="2763498"/>
    <lineage>
        <taxon>Bacteria</taxon>
        <taxon>Pseudomonadati</taxon>
        <taxon>Pseudomonadota</taxon>
        <taxon>Gammaproteobacteria</taxon>
        <taxon>Lysobacterales</taxon>
        <taxon>Rhodanobacteraceae</taxon>
        <taxon>Dyella</taxon>
    </lineage>
</organism>
<sequence length="3122" mass="294895">MNRIYRLVWNRSLRVMQVASELARPVRGGDATNSGESVLRRHPLVMACLTALAVTVWAPPTWAATCTICGATGGPGGTGSNTAGTGGAGGLTGANNGGSGGIYNYATQGSYNGKSGGGVGSSGGQGGTYNFGPLIATGGLPGSATRGGGMGGAGYSSRTPSAGSGTTVAGGGGGAGGGLSTHGAGGGGGGGMGSTGYVSGAGGGGGGGGGGGLGLDIAAGTSSTVNGTDTVSGGAGGNGGKAVTGTYGTGGGGGGGGGGAGAYAGTSSTLINQGAINGGQGGAGGASAAGGGGGGGGGGAGVLMNTQATLVNTGSITGGNGGAGYATAGKNGGSGLGGYGVTGSGNDSITTSGTISGGLSGSTSPQRANAVYLSGGNNTLTLQSGFSFVGNVVSSGGDTLALGGNTASTFNVSSIVATAPTSYSGTTQYGGFTYFAKTGTSTWTLTGAASTATNWNVTQGTLALQSSASLAANSAVTVTGGTLAVLNGSNLGAGSTVTLNGGTLEAVSGAYTQSQATTIGVNGGTLAVDAGANLTLSGAVLGTSGNLTAVGPGTLTLAGNVSTGSGNQTYSVNNVALGGAATLISAGTITFNTAIDSTTSGANSLALNAPTVWLSNAVGATTALGSLNVTGGQVSLGGNVTTSGTQSYDAATLSNNVTLTSTGSGAITLASTVDGAHALIVDTSGIASFNGAVGGTTALTSLVSSGFGTTKLSGSVNTTGAQTYTGEVQLTGNETLVSSGGGNITFGLGTTGNYALSVSTAGSLSFDNYVSVNGLSTNSGSFSASGAVSSLGSLAITTSNGAITQASSFSATGTSTFNAGNHAITLTNLGNALAGTVSLSNSGANNVALTNSQALLLGNVATGSGSLSLASAGSMTQSGAISQAAGAGAVSLNANSNAITLTNSGNLFTGLVSASGSSVALSNSTDLGIGNITGTSSVALSSTGALTEAGTGKISTATLTGNVSGAATLTSALNSISALGNFTAGSLSLVNSGALNVSGNVNVGTGNVGLNVGSNALTVSGSVTGGNVTLDAAGNTLLTGTLTANSTTLNTGTLQVGNGGTTGTLASNVVDNTGLSFNGSNSLSYAGIVSGTGTLAKLGSGTLTLTGSSTYVGATTISAGTLALSGTGSIANSSDVNVAIGASFDISNASTGASITSLDGVAGSSVSLGANLLTLTAAQGSFGGTIGGTGGVTVQNGSETFIGVNTYTGTTTINSGARLTLGNGSSNATISGNVVNQGTLAFNPAGSSTFGGVVSGNGALTKAGSGTLTLTGVNTYAGATSVSGGTLALSGTGNIAQSSDVNVVSGGTFDISGTAGGASIESLDGGGIINLGSKALTLSNASGNFAGVIAGTGNLILQGGTETLTGPNMYAGATIINGGTLALGVGGSIGTSSGVNVASLGTFDISGAGTGVGRSILSLAGAGQVHLGTNALVLTQAAGSFSGVIDGSAGFTVQHGSEVLTGDNTYTGATTIASGATLQIGNGGTTGAVAGDIADNGALTVNRSDAYTYAGAISGTGTLTQAGTGTLTLDGNSSGFAGSTDVASGTLVVGSVAGNGAALGGNIAVDAGATLRGHGTIGGNVDVASGAAVEPGDSIGTLTVNGNFTAARGSVLNYAFGAPGASMQTAGTGDSIVVGGNLTLNGATLNISDAGGMGAGLYNLFSYSGTLSLTGGGLAVGSTPAGQSLTLQFLTGQKQINLIDTTGFTLDFWNANGQATATQMGGGSGVWSNSSANWTDATASMPNAAMTPQPGFAIFGGTSGTVTVDSVNGGVSATGMQFAVDGYHLNGDTLTLVGSNGSPPVIRVGDGSSAGSAMTATIDNVLAGSDGLTKSDLGTLVLNGVNTYTGGTTITGGTLSVSSDANLGDASGGLSLQGGTLENTAAFTTARSIDLSGNGTLQTDADLTANGVISGNGTLSKSGTGTLLLTNTNIYTGATTIGAGTLALSGSGSIATSSDVSIAGGGSFDIAGTSSGASIVSLDGNGSVKLGQHSLTLSAANGSFGGVIGGTGGVDLAGGTETLTGTNAYTGATTISGGTLALSGSGSIASSSGVNVASGATFDISGTSSGASVASLGGNGAVNLGQQSLTLTQANGSFGGVVGGAGGLTLQGGNEIFSGTNTYAGSTAINAGTLALSGTGSIADSSGVNVAGGAFFDIAGTSSGTSVTSLTGNGNVTLGTQRLTITHASGSFDGVITGTGGLSVQDGSAVLTATNTYTGNTIVGSGATLTLGNGGATGSVAGDVTDNGALVFNRSNAASFVGVVSGAGSLTQAGSGTLTLTGINTYTGATAINAGTLALSGNGSIAGSSSVNVANGASFDISGTTQGASVASLDGNGHVALGQQSLTLTQASGSFGGVIAGAGELVLAGGTETLTGANAYTGATTINGGTLALSGSGSVAGSSGVSVASGATLDISGTSSGASITSLDGNGNVALGQQSLTLTQAGGSFNGVIAGAGGLTLQSGIEVLTGANTYAGATTIAHGAILQIGNGGTTGAIAGNVADNGTLIFARSDDTTFSAVIAGSGSLVQNGSGTLTLAGANNYSGGTLINAGMLKGDASSLQGNIVDNGNLQFDQESDGIYAGVLSGQGGFTKSGSGTLIMNGQSTFSGITHVAAGTLEIGDAATPGATLGGQVDVDSAGTLRGHGTINGNVLNDGVVRPGGSVGTLTINGNYTQGSTGQLMIDTSADGTGSRLVVNGSVALAGSALLILPSSDWKANTNYELLTSTGGISGQFASVTSNFAFVNPTLSYGSNQIGLVLARNNVAFPTVAGTGNAKAVAAAVESLGAGQPVYDGVVTLDSATAAKAFEQLQGDIHASTRTAIQENDRYVRDAIGAHLSGVASGADGHSASNEAGVSAWTSAWGHWGSHDGNDTAAQLDSNGSGLVVGADLGVAGDSRVGTLLGTGQGTARSATPYTSAHHLDTYAGLYGDTKLGAVRLQGGAVYGWQKVNASRTLDFGNLNGSADSRYNANTAQAVVDASYEFAVGRSTVAPFVNVAYDHLSTDAFHENGSAAALNVAGDDSAVTVSTLGVRGSFQLDDRGGLHANVSMGWQHASGDVTPVANERFVAGGNAFSVYGVPAAKNAAALSGGISFQVTPSVTVDATYSGQFGTGVTDQAARMSLTWMF</sequence>
<dbReference type="Proteomes" id="UP000515873">
    <property type="component" value="Chromosome"/>
</dbReference>
<dbReference type="PROSITE" id="PS51208">
    <property type="entry name" value="AUTOTRANSPORTER"/>
    <property type="match status" value="1"/>
</dbReference>
<proteinExistence type="predicted"/>
<evidence type="ECO:0000313" key="4">
    <source>
        <dbReference type="EMBL" id="QNK01847.1"/>
    </source>
</evidence>
<protein>
    <submittedName>
        <fullName evidence="4">Autotransporter-associated beta strand repeat-containing protein</fullName>
    </submittedName>
</protein>
<evidence type="ECO:0000259" key="3">
    <source>
        <dbReference type="PROSITE" id="PS51208"/>
    </source>
</evidence>
<dbReference type="InterPro" id="IPR036709">
    <property type="entry name" value="Autotransporte_beta_dom_sf"/>
</dbReference>
<dbReference type="SUPFAM" id="SSF103515">
    <property type="entry name" value="Autotransporter"/>
    <property type="match status" value="1"/>
</dbReference>
<evidence type="ECO:0000256" key="1">
    <source>
        <dbReference type="ARBA" id="ARBA00022729"/>
    </source>
</evidence>
<dbReference type="NCBIfam" id="TIGR02601">
    <property type="entry name" value="autotrns_rpt"/>
    <property type="match status" value="10"/>
</dbReference>
<dbReference type="InterPro" id="IPR043709">
    <property type="entry name" value="DUF5649"/>
</dbReference>
<feature type="compositionally biased region" description="Low complexity" evidence="2">
    <location>
        <begin position="155"/>
        <end position="167"/>
    </location>
</feature>
<evidence type="ECO:0000256" key="2">
    <source>
        <dbReference type="SAM" id="MobiDB-lite"/>
    </source>
</evidence>
<dbReference type="InterPro" id="IPR012332">
    <property type="entry name" value="Autotransporter_pectin_lyase_C"/>
</dbReference>
<dbReference type="RefSeq" id="WP_187057305.1">
    <property type="nucleotide sequence ID" value="NZ_CP060412.1"/>
</dbReference>
<dbReference type="SUPFAM" id="SSF51126">
    <property type="entry name" value="Pectin lyase-like"/>
    <property type="match status" value="5"/>
</dbReference>
<dbReference type="InterPro" id="IPR011050">
    <property type="entry name" value="Pectin_lyase_fold/virulence"/>
</dbReference>
<dbReference type="Pfam" id="PF12951">
    <property type="entry name" value="PATR"/>
    <property type="match status" value="15"/>
</dbReference>
<dbReference type="EMBL" id="CP060412">
    <property type="protein sequence ID" value="QNK01847.1"/>
    <property type="molecule type" value="Genomic_DNA"/>
</dbReference>
<dbReference type="SMART" id="SM00869">
    <property type="entry name" value="Autotransporter"/>
    <property type="match status" value="1"/>
</dbReference>
<keyword evidence="5" id="KW-1185">Reference proteome</keyword>
<dbReference type="Pfam" id="PF18886">
    <property type="entry name" value="DUF5649"/>
    <property type="match status" value="2"/>
</dbReference>
<dbReference type="KEGG" id="dtl:H8F01_01315"/>
<dbReference type="InterPro" id="IPR013425">
    <property type="entry name" value="Autotrns_rpt"/>
</dbReference>
<keyword evidence="1" id="KW-0732">Signal</keyword>
<dbReference type="Gene3D" id="2.160.20.20">
    <property type="match status" value="6"/>
</dbReference>